<evidence type="ECO:0000313" key="3">
    <source>
        <dbReference type="Proteomes" id="UP000614058"/>
    </source>
</evidence>
<gene>
    <name evidence="1" type="ORF">JDW22_02945</name>
    <name evidence="2" type="ORF">JDW22_13310</name>
</gene>
<dbReference type="EMBL" id="JAEHNZ010000007">
    <property type="protein sequence ID" value="MBK0397520.1"/>
    <property type="molecule type" value="Genomic_DNA"/>
</dbReference>
<proteinExistence type="predicted"/>
<reference evidence="1 3" key="2">
    <citation type="journal article" date="2021" name="Pathogens">
        <title>Isolation and Characterization of Kingella bonacorsii sp. nov., A Novel Kingella Species Detected in a Stable Periodontitis Subject.</title>
        <authorList>
            <person name="Antezack A."/>
            <person name="Boxberger M."/>
            <person name="Rolland C."/>
            <person name="Monnet-Corti V."/>
            <person name="La Scola B."/>
        </authorList>
    </citation>
    <scope>NUCLEOTIDE SEQUENCE [LARGE SCALE GENOMIC DNA]</scope>
    <source>
        <strain evidence="1 3">Marseille-Q4569</strain>
    </source>
</reference>
<dbReference type="EMBL" id="JAEHNZ010000001">
    <property type="protein sequence ID" value="MBK0395574.1"/>
    <property type="molecule type" value="Genomic_DNA"/>
</dbReference>
<accession>A0ABS1BQR0</accession>
<evidence type="ECO:0000313" key="2">
    <source>
        <dbReference type="EMBL" id="MBK0397520.1"/>
    </source>
</evidence>
<evidence type="ECO:0000313" key="1">
    <source>
        <dbReference type="EMBL" id="MBK0395574.1"/>
    </source>
</evidence>
<name>A0ABS1BQR0_9NEIS</name>
<reference evidence="1" key="1">
    <citation type="submission" date="2020-12" db="EMBL/GenBank/DDBJ databases">
        <authorList>
            <person name="Antezack A."/>
            <person name="Boxberger M."/>
            <person name="Rolland C."/>
            <person name="Monnet-Corti V."/>
            <person name="La Scola B."/>
        </authorList>
    </citation>
    <scope>NUCLEOTIDE SEQUENCE</scope>
    <source>
        <strain evidence="1">Marseille-Q4569</strain>
    </source>
</reference>
<sequence length="223" mass="25059">MSITTLILGESGTGKSSSMMNLDPAQVALIQIVKKPLPFRPKGWQTAAENQQGSLKATGQGGNIYITDLSEQICHILLKITKDIIVIDDFQYLMANEFMRRSEQKGYDKFTEIARHAWDVINTATTLPNQKRIYIMAHTQTDEFGKVKAKTIGKMLDEKITLEGLFTIVLRTQVESGQYSFRTQNNGNDTVKSPIGLFDTDTIPNDLAAIDQTICDYYQLKQE</sequence>
<organism evidence="1 3">
    <name type="scientific">Kingella bonacorsii</name>
    <dbReference type="NCBI Taxonomy" id="2796361"/>
    <lineage>
        <taxon>Bacteria</taxon>
        <taxon>Pseudomonadati</taxon>
        <taxon>Pseudomonadota</taxon>
        <taxon>Betaproteobacteria</taxon>
        <taxon>Neisseriales</taxon>
        <taxon>Neisseriaceae</taxon>
        <taxon>Kingella</taxon>
    </lineage>
</organism>
<keyword evidence="3" id="KW-1185">Reference proteome</keyword>
<dbReference type="RefSeq" id="WP_200521639.1">
    <property type="nucleotide sequence ID" value="NZ_JAEHNZ010000001.1"/>
</dbReference>
<protein>
    <submittedName>
        <fullName evidence="1">AAA family ATPase</fullName>
    </submittedName>
</protein>
<comment type="caution">
    <text evidence="1">The sequence shown here is derived from an EMBL/GenBank/DDBJ whole genome shotgun (WGS) entry which is preliminary data.</text>
</comment>
<dbReference type="Proteomes" id="UP000614058">
    <property type="component" value="Unassembled WGS sequence"/>
</dbReference>